<protein>
    <recommendedName>
        <fullName evidence="16">UDP-N-acetylenolpyruvoylglucosamine reductase</fullName>
        <ecNumber evidence="16">1.3.1.98</ecNumber>
    </recommendedName>
    <alternativeName>
        <fullName evidence="16">UDP-N-acetylmuramate dehydrogenase</fullName>
    </alternativeName>
</protein>
<dbReference type="EC" id="1.3.1.98" evidence="16"/>
<dbReference type="PROSITE" id="PS51387">
    <property type="entry name" value="FAD_PCMH"/>
    <property type="match status" value="1"/>
</dbReference>
<sequence length="303" mass="32828">MLNQNTLSRLKSEIAGQVRLDEPMSAHTSFHIGGPADALVIPADLDDVRKILRIAREEQTPLTVIGNGSNLLVRDKGIRGIVLKLGNALKRWEQDGATFVFDSGVSLAQCCRIIGEAGYTGMEFAVGIPGSLGGAVFMNAGAYDGEMKDTVVSVQVMTRTGEIKTLDRNDLDFSYRHSALQNSDSIVLTVTLRVNKGDKAAILAKMDDFSQRRISKQPLDIPSAGSTFKRPEGRFVGQMVEQSGLKGFRIGGAEVSVKHAGFIVNADHATAADVLQLIEYIRNKILEDYNVALVPEVLVLGEE</sequence>
<dbReference type="GO" id="GO:0051301">
    <property type="term" value="P:cell division"/>
    <property type="evidence" value="ECO:0007669"/>
    <property type="project" value="UniProtKB-KW"/>
</dbReference>
<dbReference type="GO" id="GO:0071555">
    <property type="term" value="P:cell wall organization"/>
    <property type="evidence" value="ECO:0007669"/>
    <property type="project" value="UniProtKB-KW"/>
</dbReference>
<evidence type="ECO:0000256" key="5">
    <source>
        <dbReference type="ARBA" id="ARBA00022490"/>
    </source>
</evidence>
<dbReference type="NCBIfam" id="NF010480">
    <property type="entry name" value="PRK13905.1"/>
    <property type="match status" value="1"/>
</dbReference>
<evidence type="ECO:0000256" key="6">
    <source>
        <dbReference type="ARBA" id="ARBA00022618"/>
    </source>
</evidence>
<dbReference type="Gene3D" id="3.30.43.10">
    <property type="entry name" value="Uridine Diphospho-n-acetylenolpyruvylglucosamine Reductase, domain 2"/>
    <property type="match status" value="1"/>
</dbReference>
<evidence type="ECO:0000256" key="12">
    <source>
        <dbReference type="ARBA" id="ARBA00023002"/>
    </source>
</evidence>
<dbReference type="InterPro" id="IPR011601">
    <property type="entry name" value="MurB_C"/>
</dbReference>
<dbReference type="InterPro" id="IPR036635">
    <property type="entry name" value="MurB_C_sf"/>
</dbReference>
<evidence type="ECO:0000256" key="3">
    <source>
        <dbReference type="ARBA" id="ARBA00004496"/>
    </source>
</evidence>
<dbReference type="RefSeq" id="WP_177205860.1">
    <property type="nucleotide sequence ID" value="NZ_FONL01000002.1"/>
</dbReference>
<comment type="cofactor">
    <cofactor evidence="1 16">
        <name>FAD</name>
        <dbReference type="ChEBI" id="CHEBI:57692"/>
    </cofactor>
</comment>
<dbReference type="PANTHER" id="PTHR21071">
    <property type="entry name" value="UDP-N-ACETYLENOLPYRUVOYLGLUCOSAMINE REDUCTASE"/>
    <property type="match status" value="1"/>
</dbReference>
<name>A0A1I1Y6K3_9FIRM</name>
<dbReference type="GO" id="GO:0008762">
    <property type="term" value="F:UDP-N-acetylmuramate dehydrogenase activity"/>
    <property type="evidence" value="ECO:0007669"/>
    <property type="project" value="UniProtKB-UniRule"/>
</dbReference>
<dbReference type="NCBIfam" id="TIGR00179">
    <property type="entry name" value="murB"/>
    <property type="match status" value="1"/>
</dbReference>
<evidence type="ECO:0000313" key="18">
    <source>
        <dbReference type="EMBL" id="SFE15186.1"/>
    </source>
</evidence>
<evidence type="ECO:0000256" key="9">
    <source>
        <dbReference type="ARBA" id="ARBA00022857"/>
    </source>
</evidence>
<keyword evidence="7 16" id="KW-0285">Flavoprotein</keyword>
<comment type="pathway">
    <text evidence="4 16">Cell wall biogenesis; peptidoglycan biosynthesis.</text>
</comment>
<accession>A0A1I1Y6K3</accession>
<dbReference type="GO" id="GO:0005829">
    <property type="term" value="C:cytosol"/>
    <property type="evidence" value="ECO:0007669"/>
    <property type="project" value="TreeGrafter"/>
</dbReference>
<comment type="subcellular location">
    <subcellularLocation>
        <location evidence="3 16">Cytoplasm</location>
    </subcellularLocation>
</comment>
<evidence type="ECO:0000256" key="15">
    <source>
        <dbReference type="ARBA" id="ARBA00048914"/>
    </source>
</evidence>
<evidence type="ECO:0000256" key="16">
    <source>
        <dbReference type="HAMAP-Rule" id="MF_00037"/>
    </source>
</evidence>
<dbReference type="STRING" id="1123323.SAMN05216245_10258"/>
<dbReference type="GO" id="GO:0071949">
    <property type="term" value="F:FAD binding"/>
    <property type="evidence" value="ECO:0007669"/>
    <property type="project" value="InterPro"/>
</dbReference>
<dbReference type="Gene3D" id="3.30.465.10">
    <property type="match status" value="1"/>
</dbReference>
<keyword evidence="10 16" id="KW-0133">Cell shape</keyword>
<keyword evidence="14 16" id="KW-0961">Cell wall biogenesis/degradation</keyword>
<feature type="domain" description="FAD-binding PCMH-type" evidence="17">
    <location>
        <begin position="32"/>
        <end position="197"/>
    </location>
</feature>
<comment type="similarity">
    <text evidence="16">Belongs to the MurB family.</text>
</comment>
<evidence type="ECO:0000313" key="19">
    <source>
        <dbReference type="Proteomes" id="UP000198896"/>
    </source>
</evidence>
<keyword evidence="9 16" id="KW-0521">NADP</keyword>
<dbReference type="InterPro" id="IPR016166">
    <property type="entry name" value="FAD-bd_PCMH"/>
</dbReference>
<proteinExistence type="inferred from homology"/>
<dbReference type="GO" id="GO:0008360">
    <property type="term" value="P:regulation of cell shape"/>
    <property type="evidence" value="ECO:0007669"/>
    <property type="project" value="UniProtKB-KW"/>
</dbReference>
<dbReference type="AlphaFoldDB" id="A0A1I1Y6K3"/>
<feature type="active site" evidence="16">
    <location>
        <position position="176"/>
    </location>
</feature>
<dbReference type="Gene3D" id="3.90.78.10">
    <property type="entry name" value="UDP-N-acetylenolpyruvoylglucosamine reductase, C-terminal domain"/>
    <property type="match status" value="1"/>
</dbReference>
<feature type="active site" description="Proton donor" evidence="16">
    <location>
        <position position="226"/>
    </location>
</feature>
<keyword evidence="11 16" id="KW-0573">Peptidoglycan synthesis</keyword>
<evidence type="ECO:0000256" key="14">
    <source>
        <dbReference type="ARBA" id="ARBA00023316"/>
    </source>
</evidence>
<dbReference type="GO" id="GO:0009252">
    <property type="term" value="P:peptidoglycan biosynthetic process"/>
    <property type="evidence" value="ECO:0007669"/>
    <property type="project" value="UniProtKB-UniRule"/>
</dbReference>
<evidence type="ECO:0000256" key="11">
    <source>
        <dbReference type="ARBA" id="ARBA00022984"/>
    </source>
</evidence>
<evidence type="ECO:0000256" key="1">
    <source>
        <dbReference type="ARBA" id="ARBA00001974"/>
    </source>
</evidence>
<comment type="function">
    <text evidence="2 16">Cell wall formation.</text>
</comment>
<dbReference type="Proteomes" id="UP000198896">
    <property type="component" value="Unassembled WGS sequence"/>
</dbReference>
<keyword evidence="6 16" id="KW-0132">Cell division</keyword>
<dbReference type="UniPathway" id="UPA00219"/>
<keyword evidence="13 16" id="KW-0131">Cell cycle</keyword>
<dbReference type="HAMAP" id="MF_00037">
    <property type="entry name" value="MurB"/>
    <property type="match status" value="1"/>
</dbReference>
<dbReference type="InterPro" id="IPR016167">
    <property type="entry name" value="FAD-bd_PCMH_sub1"/>
</dbReference>
<comment type="catalytic activity">
    <reaction evidence="15 16">
        <text>UDP-N-acetyl-alpha-D-muramate + NADP(+) = UDP-N-acetyl-3-O-(1-carboxyvinyl)-alpha-D-glucosamine + NADPH + H(+)</text>
        <dbReference type="Rhea" id="RHEA:12248"/>
        <dbReference type="ChEBI" id="CHEBI:15378"/>
        <dbReference type="ChEBI" id="CHEBI:57783"/>
        <dbReference type="ChEBI" id="CHEBI:58349"/>
        <dbReference type="ChEBI" id="CHEBI:68483"/>
        <dbReference type="ChEBI" id="CHEBI:70757"/>
        <dbReference type="EC" id="1.3.1.98"/>
    </reaction>
</comment>
<dbReference type="InterPro" id="IPR003170">
    <property type="entry name" value="MurB"/>
</dbReference>
<dbReference type="InterPro" id="IPR036318">
    <property type="entry name" value="FAD-bd_PCMH-like_sf"/>
</dbReference>
<feature type="active site" evidence="16">
    <location>
        <position position="296"/>
    </location>
</feature>
<organism evidence="18 19">
    <name type="scientific">Succiniclasticum ruminis DSM 9236</name>
    <dbReference type="NCBI Taxonomy" id="1123323"/>
    <lineage>
        <taxon>Bacteria</taxon>
        <taxon>Bacillati</taxon>
        <taxon>Bacillota</taxon>
        <taxon>Negativicutes</taxon>
        <taxon>Acidaminococcales</taxon>
        <taxon>Acidaminococcaceae</taxon>
        <taxon>Succiniclasticum</taxon>
    </lineage>
</organism>
<evidence type="ECO:0000259" key="17">
    <source>
        <dbReference type="PROSITE" id="PS51387"/>
    </source>
</evidence>
<dbReference type="InterPro" id="IPR016169">
    <property type="entry name" value="FAD-bd_PCMH_sub2"/>
</dbReference>
<evidence type="ECO:0000256" key="10">
    <source>
        <dbReference type="ARBA" id="ARBA00022960"/>
    </source>
</evidence>
<evidence type="ECO:0000256" key="4">
    <source>
        <dbReference type="ARBA" id="ARBA00004752"/>
    </source>
</evidence>
<evidence type="ECO:0000256" key="13">
    <source>
        <dbReference type="ARBA" id="ARBA00023306"/>
    </source>
</evidence>
<keyword evidence="12 16" id="KW-0560">Oxidoreductase</keyword>
<dbReference type="Pfam" id="PF01565">
    <property type="entry name" value="FAD_binding_4"/>
    <property type="match status" value="1"/>
</dbReference>
<evidence type="ECO:0000256" key="7">
    <source>
        <dbReference type="ARBA" id="ARBA00022630"/>
    </source>
</evidence>
<dbReference type="SUPFAM" id="SSF56176">
    <property type="entry name" value="FAD-binding/transporter-associated domain-like"/>
    <property type="match status" value="1"/>
</dbReference>
<dbReference type="EMBL" id="FONL01000002">
    <property type="protein sequence ID" value="SFE15186.1"/>
    <property type="molecule type" value="Genomic_DNA"/>
</dbReference>
<dbReference type="InterPro" id="IPR006094">
    <property type="entry name" value="Oxid_FAD_bind_N"/>
</dbReference>
<keyword evidence="19" id="KW-1185">Reference proteome</keyword>
<gene>
    <name evidence="16" type="primary">murB</name>
    <name evidence="18" type="ORF">SAMN05216245_10258</name>
</gene>
<keyword evidence="8 16" id="KW-0274">FAD</keyword>
<dbReference type="PANTHER" id="PTHR21071:SF4">
    <property type="entry name" value="UDP-N-ACETYLENOLPYRUVOYLGLUCOSAMINE REDUCTASE"/>
    <property type="match status" value="1"/>
</dbReference>
<keyword evidence="5 16" id="KW-0963">Cytoplasm</keyword>
<dbReference type="SUPFAM" id="SSF56194">
    <property type="entry name" value="Uridine diphospho-N-Acetylenolpyruvylglucosamine reductase, MurB, C-terminal domain"/>
    <property type="match status" value="1"/>
</dbReference>
<dbReference type="Pfam" id="PF02873">
    <property type="entry name" value="MurB_C"/>
    <property type="match status" value="1"/>
</dbReference>
<reference evidence="18 19" key="1">
    <citation type="submission" date="2016-10" db="EMBL/GenBank/DDBJ databases">
        <authorList>
            <person name="de Groot N.N."/>
        </authorList>
    </citation>
    <scope>NUCLEOTIDE SEQUENCE [LARGE SCALE GENOMIC DNA]</scope>
    <source>
        <strain evidence="18 19">DSM 9236</strain>
    </source>
</reference>
<evidence type="ECO:0000256" key="2">
    <source>
        <dbReference type="ARBA" id="ARBA00003921"/>
    </source>
</evidence>
<evidence type="ECO:0000256" key="8">
    <source>
        <dbReference type="ARBA" id="ARBA00022827"/>
    </source>
</evidence>